<evidence type="ECO:0000313" key="13">
    <source>
        <dbReference type="Proteomes" id="UP000228560"/>
    </source>
</evidence>
<comment type="similarity">
    <text evidence="3 6">Belongs to the MoeA family.</text>
</comment>
<gene>
    <name evidence="8" type="ORF">AUK42_03895</name>
    <name evidence="11" type="ORF">CO097_06610</name>
    <name evidence="10" type="ORF">COZ07_00350</name>
    <name evidence="9" type="ORF">COZ58_04940</name>
</gene>
<comment type="cofactor">
    <cofactor evidence="6">
        <name>Mg(2+)</name>
        <dbReference type="ChEBI" id="CHEBI:18420"/>
    </cofactor>
</comment>
<dbReference type="SUPFAM" id="SSF63867">
    <property type="entry name" value="MoeA C-terminal domain-like"/>
    <property type="match status" value="1"/>
</dbReference>
<accession>A0A1J5GDU2</accession>
<reference evidence="13 14" key="3">
    <citation type="submission" date="2017-09" db="EMBL/GenBank/DDBJ databases">
        <title>Depth-based differentiation of microbial function through sediment-hosted aquifers and enrichment of novel symbionts in the deep terrestrial subsurface.</title>
        <authorList>
            <person name="Probst A.J."/>
            <person name="Ladd B."/>
            <person name="Jarett J.K."/>
            <person name="Geller-Mcgrath D.E."/>
            <person name="Sieber C.M."/>
            <person name="Emerson J.B."/>
            <person name="Anantharaman K."/>
            <person name="Thomas B.C."/>
            <person name="Malmstrom R."/>
            <person name="Stieglmeier M."/>
            <person name="Klingl A."/>
            <person name="Woyke T."/>
            <person name="Ryan C.M."/>
            <person name="Banfield J.F."/>
        </authorList>
    </citation>
    <scope>NUCLEOTIDE SEQUENCE [LARGE SCALE GENOMIC DNA]</scope>
    <source>
        <strain evidence="10">CG_4_10_14_3_um_filter_34_13</strain>
        <strain evidence="11">CG_4_9_14_3_um_filter_33_16</strain>
    </source>
</reference>
<dbReference type="Gene3D" id="3.40.190.10">
    <property type="entry name" value="Periplasmic binding protein-like II"/>
    <property type="match status" value="1"/>
</dbReference>
<dbReference type="PANTHER" id="PTHR10192:SF16">
    <property type="entry name" value="MOLYBDOPTERIN MOLYBDENUMTRANSFERASE"/>
    <property type="match status" value="1"/>
</dbReference>
<dbReference type="CDD" id="cd00887">
    <property type="entry name" value="MoeA"/>
    <property type="match status" value="1"/>
</dbReference>
<dbReference type="Proteomes" id="UP000182763">
    <property type="component" value="Unassembled WGS sequence"/>
</dbReference>
<dbReference type="InterPro" id="IPR001453">
    <property type="entry name" value="MoaB/Mog_dom"/>
</dbReference>
<evidence type="ECO:0000256" key="5">
    <source>
        <dbReference type="ARBA" id="ARBA00047317"/>
    </source>
</evidence>
<dbReference type="Pfam" id="PF03453">
    <property type="entry name" value="MoeA_N"/>
    <property type="match status" value="1"/>
</dbReference>
<dbReference type="UniPathway" id="UPA00344"/>
<evidence type="ECO:0000256" key="2">
    <source>
        <dbReference type="ARBA" id="ARBA00005046"/>
    </source>
</evidence>
<dbReference type="Gene3D" id="2.170.190.11">
    <property type="entry name" value="Molybdopterin biosynthesis moea protein, domain 3"/>
    <property type="match status" value="1"/>
</dbReference>
<keyword evidence="6" id="KW-0500">Molybdenum</keyword>
<dbReference type="RefSeq" id="WP_406606636.1">
    <property type="nucleotide sequence ID" value="NZ_PFKO01000011.1"/>
</dbReference>
<dbReference type="InterPro" id="IPR038987">
    <property type="entry name" value="MoeA-like"/>
</dbReference>
<dbReference type="GO" id="GO:0061599">
    <property type="term" value="F:molybdopterin molybdotransferase activity"/>
    <property type="evidence" value="ECO:0007669"/>
    <property type="project" value="UniProtKB-UniRule"/>
</dbReference>
<dbReference type="Proteomes" id="UP000228560">
    <property type="component" value="Unassembled WGS sequence"/>
</dbReference>
<evidence type="ECO:0000313" key="10">
    <source>
        <dbReference type="EMBL" id="PIY33934.1"/>
    </source>
</evidence>
<dbReference type="STRING" id="1805029.AUK42_03895"/>
<keyword evidence="6" id="KW-0808">Transferase</keyword>
<dbReference type="SUPFAM" id="SSF63882">
    <property type="entry name" value="MoeA N-terminal region -like"/>
    <property type="match status" value="1"/>
</dbReference>
<comment type="function">
    <text evidence="1 6">Catalyzes the insertion of molybdate into adenylated molybdopterin with the concomitant release of AMP.</text>
</comment>
<proteinExistence type="inferred from homology"/>
<keyword evidence="6" id="KW-0460">Magnesium</keyword>
<sequence length="662" mass="74069">MKRNIYLNKLTLKEAQKIWYKSWLKYKFTEPLKGELVSTEDSLGRVTAEPVFAKISSPHYQSAAMDGVVVRARDTYETSESSPRKLRVDRDFYFINTGNPIPFGFDAVIKIEDINPVGKIEQREIKKKDIALDLADREEGSIEEIMIFSSAFPGQHIRNIGEDLVANQLIIPINQRIRPVDLGALLAGGVNQLLLRKKPKVAVIPTGYELIQPGEEILPGKIIEYNSKIIKSLISEWGGKVKVYEIIKDAPEDLKKILQKVCQQSDIIVVLAGSSAGSKDFTPEIIRSLGEVLVHGVAIMPGKPTILGIINKTPLIGLPGYPVSAIISAEQFLKPLVFTRLGLTMSKRRKIKAHMAHQVVSRLGDEEFLRVKLGNIGKKMMAYPLPRGAGVITSLVEADGIIRIPSLKEGLNLEEVVNVELWKDLDTIRHNIIITGSHDLILDVLRNELQENFSNYRLVSFNVGSMGGLMALKQNRTHLATAHLLDSESGEYNFPYIKKILPQKELVVVNLAYREQGIMIKKGNPKNIQDLNDLIRKDIEFINRQKGSGTRILLDYLLSKKAINPINIKGYFREEFTHLMVASAVAEGNVDAGLGILSAAEAFHLDFIPVVKERYDMIIPEERYNSLRIQKLLSIVNSKKFKKKVLNLGGYDLSQSGKVIKG</sequence>
<dbReference type="Gene3D" id="3.90.105.10">
    <property type="entry name" value="Molybdopterin biosynthesis moea protein, domain 2"/>
    <property type="match status" value="1"/>
</dbReference>
<comment type="caution">
    <text evidence="8">The sequence shown here is derived from an EMBL/GenBank/DDBJ whole genome shotgun (WGS) entry which is preliminary data.</text>
</comment>
<dbReference type="EMBL" id="MNYY01000077">
    <property type="protein sequence ID" value="OIP70925.1"/>
    <property type="molecule type" value="Genomic_DNA"/>
</dbReference>
<dbReference type="Proteomes" id="UP000230646">
    <property type="component" value="Unassembled WGS sequence"/>
</dbReference>
<dbReference type="GO" id="GO:0006777">
    <property type="term" value="P:Mo-molybdopterin cofactor biosynthetic process"/>
    <property type="evidence" value="ECO:0007669"/>
    <property type="project" value="UniProtKB-UniRule"/>
</dbReference>
<dbReference type="InterPro" id="IPR036135">
    <property type="entry name" value="MoeA_linker/N_sf"/>
</dbReference>
<dbReference type="InterPro" id="IPR005110">
    <property type="entry name" value="MoeA_linker/N"/>
</dbReference>
<dbReference type="Proteomes" id="UP000231493">
    <property type="component" value="Unassembled WGS sequence"/>
</dbReference>
<dbReference type="EC" id="2.10.1.1" evidence="6"/>
<organism evidence="8 12">
    <name type="scientific">Candidatus Infernicultor aquiphilus</name>
    <dbReference type="NCBI Taxonomy" id="1805029"/>
    <lineage>
        <taxon>Bacteria</taxon>
        <taxon>Pseudomonadati</taxon>
        <taxon>Atribacterota</taxon>
        <taxon>Candidatus Phoenicimicrobiia</taxon>
        <taxon>Candidatus Pheonicimicrobiales</taxon>
        <taxon>Candidatus Phoenicimicrobiaceae</taxon>
        <taxon>Candidatus Infernicultor</taxon>
    </lineage>
</organism>
<dbReference type="GO" id="GO:0005829">
    <property type="term" value="C:cytosol"/>
    <property type="evidence" value="ECO:0007669"/>
    <property type="project" value="TreeGrafter"/>
</dbReference>
<comment type="pathway">
    <text evidence="2 6">Cofactor biosynthesis; molybdopterin biosynthesis.</text>
</comment>
<reference evidence="9" key="2">
    <citation type="submission" date="2017-09" db="EMBL/GenBank/DDBJ databases">
        <title>Depth-based differentiation of microbial function through sediment-hosted aquifers and enrichment of novel symbionts in the deep terrestrial subsurface.</title>
        <authorList>
            <person name="Probst A.J."/>
            <person name="Ladd B."/>
            <person name="Jarett J.K."/>
            <person name="Geller-Mcgrath D.E."/>
            <person name="Sieber C.M.K."/>
            <person name="Emerson J.B."/>
            <person name="Anantharaman K."/>
            <person name="Thomas B.C."/>
            <person name="Malmstrom R."/>
            <person name="Stieglmeier M."/>
            <person name="Klingl A."/>
            <person name="Woyke T."/>
            <person name="Ryan C.M."/>
            <person name="Banfield J.F."/>
        </authorList>
    </citation>
    <scope>NUCLEOTIDE SEQUENCE</scope>
    <source>
        <strain evidence="9">CG_4_8_14_3_um_filter_34_18</strain>
    </source>
</reference>
<evidence type="ECO:0000313" key="8">
    <source>
        <dbReference type="EMBL" id="OIP70925.1"/>
    </source>
</evidence>
<dbReference type="InterPro" id="IPR036688">
    <property type="entry name" value="MoeA_C_domain_IV_sf"/>
</dbReference>
<dbReference type="EMBL" id="PFIP01000099">
    <property type="protein sequence ID" value="PIX34149.1"/>
    <property type="molecule type" value="Genomic_DNA"/>
</dbReference>
<feature type="domain" description="MoaB/Mog" evidence="7">
    <location>
        <begin position="202"/>
        <end position="339"/>
    </location>
</feature>
<dbReference type="SUPFAM" id="SSF53218">
    <property type="entry name" value="Molybdenum cofactor biosynthesis proteins"/>
    <property type="match status" value="1"/>
</dbReference>
<dbReference type="Gene3D" id="3.40.980.10">
    <property type="entry name" value="MoaB/Mog-like domain"/>
    <property type="match status" value="1"/>
</dbReference>
<dbReference type="Gene3D" id="2.40.340.10">
    <property type="entry name" value="MoeA, C-terminal, domain IV"/>
    <property type="match status" value="1"/>
</dbReference>
<evidence type="ECO:0000259" key="7">
    <source>
        <dbReference type="SMART" id="SM00852"/>
    </source>
</evidence>
<dbReference type="PANTHER" id="PTHR10192">
    <property type="entry name" value="MOLYBDOPTERIN BIOSYNTHESIS PROTEIN"/>
    <property type="match status" value="1"/>
</dbReference>
<evidence type="ECO:0000313" key="12">
    <source>
        <dbReference type="Proteomes" id="UP000182763"/>
    </source>
</evidence>
<evidence type="ECO:0000313" key="14">
    <source>
        <dbReference type="Proteomes" id="UP000230646"/>
    </source>
</evidence>
<keyword evidence="6" id="KW-0479">Metal-binding</keyword>
<accession>A0A2M8CA89</accession>
<dbReference type="GO" id="GO:0046872">
    <property type="term" value="F:metal ion binding"/>
    <property type="evidence" value="ECO:0007669"/>
    <property type="project" value="UniProtKB-UniRule"/>
</dbReference>
<dbReference type="SMART" id="SM00852">
    <property type="entry name" value="MoCF_biosynth"/>
    <property type="match status" value="1"/>
</dbReference>
<comment type="catalytic activity">
    <reaction evidence="5">
        <text>adenylyl-molybdopterin + molybdate = Mo-molybdopterin + AMP + H(+)</text>
        <dbReference type="Rhea" id="RHEA:35047"/>
        <dbReference type="ChEBI" id="CHEBI:15378"/>
        <dbReference type="ChEBI" id="CHEBI:36264"/>
        <dbReference type="ChEBI" id="CHEBI:62727"/>
        <dbReference type="ChEBI" id="CHEBI:71302"/>
        <dbReference type="ChEBI" id="CHEBI:456215"/>
        <dbReference type="EC" id="2.10.1.1"/>
    </reaction>
</comment>
<dbReference type="NCBIfam" id="NF011068">
    <property type="entry name" value="PRK14498.1"/>
    <property type="match status" value="1"/>
</dbReference>
<dbReference type="SUPFAM" id="SSF53850">
    <property type="entry name" value="Periplasmic binding protein-like II"/>
    <property type="match status" value="1"/>
</dbReference>
<evidence type="ECO:0000256" key="1">
    <source>
        <dbReference type="ARBA" id="ARBA00002901"/>
    </source>
</evidence>
<evidence type="ECO:0000313" key="9">
    <source>
        <dbReference type="EMBL" id="PIX34149.1"/>
    </source>
</evidence>
<protein>
    <recommendedName>
        <fullName evidence="6">Molybdopterin molybdenumtransferase</fullName>
        <ecNumber evidence="6">2.10.1.1</ecNumber>
    </recommendedName>
</protein>
<keyword evidence="4 6" id="KW-0501">Molybdenum cofactor biosynthesis</keyword>
<dbReference type="EMBL" id="PFKO01000011">
    <property type="protein sequence ID" value="PIY33934.1"/>
    <property type="molecule type" value="Genomic_DNA"/>
</dbReference>
<dbReference type="AlphaFoldDB" id="A0A1J5GDU2"/>
<evidence type="ECO:0000313" key="11">
    <source>
        <dbReference type="EMBL" id="PJB55928.1"/>
    </source>
</evidence>
<reference evidence="8 12" key="1">
    <citation type="journal article" date="2016" name="Environ. Microbiol.">
        <title>Genomic resolution of a cold subsurface aquifer community provides metabolic insights for novel microbes adapted to high CO concentrations.</title>
        <authorList>
            <person name="Probst A.J."/>
            <person name="Castelle C.J."/>
            <person name="Singh A."/>
            <person name="Brown C.T."/>
            <person name="Anantharaman K."/>
            <person name="Sharon I."/>
            <person name="Hug L.A."/>
            <person name="Burstein D."/>
            <person name="Emerson J.B."/>
            <person name="Thomas B.C."/>
            <person name="Banfield J.F."/>
        </authorList>
    </citation>
    <scope>NUCLEOTIDE SEQUENCE [LARGE SCALE GENOMIC DNA]</scope>
    <source>
        <strain evidence="8">CG2_30_33_13</strain>
    </source>
</reference>
<evidence type="ECO:0000256" key="3">
    <source>
        <dbReference type="ARBA" id="ARBA00010763"/>
    </source>
</evidence>
<dbReference type="Pfam" id="PF12727">
    <property type="entry name" value="PBP_like"/>
    <property type="match status" value="1"/>
</dbReference>
<dbReference type="InterPro" id="IPR024370">
    <property type="entry name" value="PBP_domain"/>
</dbReference>
<dbReference type="InterPro" id="IPR036425">
    <property type="entry name" value="MoaB/Mog-like_dom_sf"/>
</dbReference>
<dbReference type="NCBIfam" id="TIGR00177">
    <property type="entry name" value="molyb_syn"/>
    <property type="match status" value="1"/>
</dbReference>
<dbReference type="EMBL" id="PFTV01000169">
    <property type="protein sequence ID" value="PJB55928.1"/>
    <property type="molecule type" value="Genomic_DNA"/>
</dbReference>
<evidence type="ECO:0000256" key="4">
    <source>
        <dbReference type="ARBA" id="ARBA00023150"/>
    </source>
</evidence>
<dbReference type="Pfam" id="PF00994">
    <property type="entry name" value="MoCF_biosynth"/>
    <property type="match status" value="1"/>
</dbReference>
<name>A0A1J5GDU2_9BACT</name>
<dbReference type="Pfam" id="PF03454">
    <property type="entry name" value="MoeA_C"/>
    <property type="match status" value="1"/>
</dbReference>
<accession>A0A2M7K7M4</accession>
<evidence type="ECO:0000256" key="6">
    <source>
        <dbReference type="RuleBase" id="RU365090"/>
    </source>
</evidence>
<dbReference type="InterPro" id="IPR005111">
    <property type="entry name" value="MoeA_C_domain_IV"/>
</dbReference>
<accession>A0A2M7PUC3</accession>